<organism evidence="1 2">
    <name type="scientific">Spectribacter acetivorans</name>
    <dbReference type="NCBI Taxonomy" id="3075603"/>
    <lineage>
        <taxon>Bacteria</taxon>
        <taxon>Pseudomonadati</taxon>
        <taxon>Pseudomonadota</taxon>
        <taxon>Gammaproteobacteria</taxon>
        <taxon>Salinisphaerales</taxon>
        <taxon>Salinisphaeraceae</taxon>
        <taxon>Spectribacter</taxon>
    </lineage>
</organism>
<protein>
    <submittedName>
        <fullName evidence="1">Uncharacterized protein</fullName>
    </submittedName>
</protein>
<comment type="caution">
    <text evidence="1">The sequence shown here is derived from an EMBL/GenBank/DDBJ whole genome shotgun (WGS) entry which is preliminary data.</text>
</comment>
<dbReference type="RefSeq" id="WP_311658650.1">
    <property type="nucleotide sequence ID" value="NZ_JAVRHY010000006.1"/>
</dbReference>
<evidence type="ECO:0000313" key="2">
    <source>
        <dbReference type="Proteomes" id="UP001259982"/>
    </source>
</evidence>
<proteinExistence type="predicted"/>
<keyword evidence="2" id="KW-1185">Reference proteome</keyword>
<dbReference type="EMBL" id="JAVRHY010000006">
    <property type="protein sequence ID" value="MDT0618522.1"/>
    <property type="molecule type" value="Genomic_DNA"/>
</dbReference>
<gene>
    <name evidence="1" type="ORF">RM531_08530</name>
</gene>
<name>A0ABU3B7S7_9GAMM</name>
<sequence length="333" mass="38365">MMMLDSISQENRARQILAGLYDLACHHHITRELSGEDIRWRFALLRSLADPGIPYIHPGMSSRMQQDISESTFRLAVHRSQARLHLTDEQVANLIEDSVALGEALRRDNVIDEWLYDHAGYAVEMFLRHDPRVDGQTIVTGMVRYYLARLSQYQKGHQWQDRQDLPLDQWLIAIAYDIATAVTLCTGHADYALPDMLAKGTPRDRDFALMALFFAAGPHVKEYLVRSNADSIDGTRAMYAIPNQILLRVADNRAVDYESLALRLEEITLWANRQDGFYEWKHASQNEADRLYPTFTQIGRHQTIYTKWLDLLHPPPDVIGPKQSNVLTFPRHR</sequence>
<reference evidence="1 2" key="1">
    <citation type="submission" date="2023-09" db="EMBL/GenBank/DDBJ databases">
        <authorList>
            <person name="Rey-Velasco X."/>
        </authorList>
    </citation>
    <scope>NUCLEOTIDE SEQUENCE [LARGE SCALE GENOMIC DNA]</scope>
    <source>
        <strain evidence="1 2">P385</strain>
    </source>
</reference>
<dbReference type="Proteomes" id="UP001259982">
    <property type="component" value="Unassembled WGS sequence"/>
</dbReference>
<evidence type="ECO:0000313" key="1">
    <source>
        <dbReference type="EMBL" id="MDT0618522.1"/>
    </source>
</evidence>
<accession>A0ABU3B7S7</accession>